<evidence type="ECO:0000256" key="6">
    <source>
        <dbReference type="ARBA" id="ARBA00022692"/>
    </source>
</evidence>
<protein>
    <submittedName>
        <fullName evidence="14">Cytochrome P450</fullName>
    </submittedName>
</protein>
<evidence type="ECO:0000313" key="15">
    <source>
        <dbReference type="Proteomes" id="UP000799770"/>
    </source>
</evidence>
<evidence type="ECO:0000256" key="2">
    <source>
        <dbReference type="ARBA" id="ARBA00004370"/>
    </source>
</evidence>
<dbReference type="PANTHER" id="PTHR46206:SF5">
    <property type="entry name" value="P450, PUTATIVE (EUROFUNG)-RELATED"/>
    <property type="match status" value="1"/>
</dbReference>
<dbReference type="PRINTS" id="PR00465">
    <property type="entry name" value="EP450IV"/>
</dbReference>
<keyword evidence="15" id="KW-1185">Reference proteome</keyword>
<evidence type="ECO:0000256" key="8">
    <source>
        <dbReference type="ARBA" id="ARBA00022989"/>
    </source>
</evidence>
<evidence type="ECO:0000256" key="3">
    <source>
        <dbReference type="ARBA" id="ARBA00004685"/>
    </source>
</evidence>
<evidence type="ECO:0000256" key="13">
    <source>
        <dbReference type="PIRSR" id="PIRSR602403-1"/>
    </source>
</evidence>
<dbReference type="GO" id="GO:0016020">
    <property type="term" value="C:membrane"/>
    <property type="evidence" value="ECO:0007669"/>
    <property type="project" value="UniProtKB-SubCell"/>
</dbReference>
<evidence type="ECO:0000256" key="1">
    <source>
        <dbReference type="ARBA" id="ARBA00001971"/>
    </source>
</evidence>
<keyword evidence="12" id="KW-0472">Membrane</keyword>
<dbReference type="PANTHER" id="PTHR46206">
    <property type="entry name" value="CYTOCHROME P450"/>
    <property type="match status" value="1"/>
</dbReference>
<keyword evidence="8" id="KW-1133">Transmembrane helix</keyword>
<dbReference type="GO" id="GO:0020037">
    <property type="term" value="F:heme binding"/>
    <property type="evidence" value="ECO:0007669"/>
    <property type="project" value="InterPro"/>
</dbReference>
<evidence type="ECO:0000256" key="9">
    <source>
        <dbReference type="ARBA" id="ARBA00023002"/>
    </source>
</evidence>
<accession>A0A6A5YJE6</accession>
<dbReference type="SUPFAM" id="SSF48264">
    <property type="entry name" value="Cytochrome P450"/>
    <property type="match status" value="1"/>
</dbReference>
<dbReference type="GO" id="GO:0005506">
    <property type="term" value="F:iron ion binding"/>
    <property type="evidence" value="ECO:0007669"/>
    <property type="project" value="InterPro"/>
</dbReference>
<proteinExistence type="inferred from homology"/>
<dbReference type="Gene3D" id="1.10.630.10">
    <property type="entry name" value="Cytochrome P450"/>
    <property type="match status" value="1"/>
</dbReference>
<dbReference type="GO" id="GO:0016705">
    <property type="term" value="F:oxidoreductase activity, acting on paired donors, with incorporation or reduction of molecular oxygen"/>
    <property type="evidence" value="ECO:0007669"/>
    <property type="project" value="InterPro"/>
</dbReference>
<keyword evidence="10 13" id="KW-0408">Iron</keyword>
<keyword evidence="9" id="KW-0560">Oxidoreductase</keyword>
<comment type="similarity">
    <text evidence="4">Belongs to the cytochrome P450 family.</text>
</comment>
<organism evidence="14 15">
    <name type="scientific">Lophiotrema nucula</name>
    <dbReference type="NCBI Taxonomy" id="690887"/>
    <lineage>
        <taxon>Eukaryota</taxon>
        <taxon>Fungi</taxon>
        <taxon>Dikarya</taxon>
        <taxon>Ascomycota</taxon>
        <taxon>Pezizomycotina</taxon>
        <taxon>Dothideomycetes</taxon>
        <taxon>Pleosporomycetidae</taxon>
        <taxon>Pleosporales</taxon>
        <taxon>Lophiotremataceae</taxon>
        <taxon>Lophiotrema</taxon>
    </lineage>
</organism>
<dbReference type="AlphaFoldDB" id="A0A6A5YJE6"/>
<keyword evidence="5 13" id="KW-0349">Heme</keyword>
<dbReference type="OrthoDB" id="1844152at2759"/>
<evidence type="ECO:0000256" key="11">
    <source>
        <dbReference type="ARBA" id="ARBA00023033"/>
    </source>
</evidence>
<dbReference type="InterPro" id="IPR002403">
    <property type="entry name" value="Cyt_P450_E_grp-IV"/>
</dbReference>
<keyword evidence="7 13" id="KW-0479">Metal-binding</keyword>
<name>A0A6A5YJE6_9PLEO</name>
<comment type="pathway">
    <text evidence="3">Mycotoxin biosynthesis.</text>
</comment>
<evidence type="ECO:0000256" key="7">
    <source>
        <dbReference type="ARBA" id="ARBA00022723"/>
    </source>
</evidence>
<comment type="cofactor">
    <cofactor evidence="1 13">
        <name>heme</name>
        <dbReference type="ChEBI" id="CHEBI:30413"/>
    </cofactor>
</comment>
<dbReference type="Proteomes" id="UP000799770">
    <property type="component" value="Unassembled WGS sequence"/>
</dbReference>
<evidence type="ECO:0000256" key="10">
    <source>
        <dbReference type="ARBA" id="ARBA00023004"/>
    </source>
</evidence>
<keyword evidence="6" id="KW-0812">Transmembrane</keyword>
<evidence type="ECO:0000256" key="4">
    <source>
        <dbReference type="ARBA" id="ARBA00010617"/>
    </source>
</evidence>
<dbReference type="CDD" id="cd11041">
    <property type="entry name" value="CYP503A1-like"/>
    <property type="match status" value="1"/>
</dbReference>
<evidence type="ECO:0000256" key="5">
    <source>
        <dbReference type="ARBA" id="ARBA00022617"/>
    </source>
</evidence>
<sequence>MFGFKYTMKNFEHDRIDHKVVRNKVNNRILGVKGPAHLRALYPNFLARFEQSWEKALKNGRTVNGSISLPAARTCRTLSTRMISLIFFGEKLTLDENFIETLMQYSKDMVNCMIAFQVTPRLLAPSSYLHFIITRGGKAMHALIKQFTDILSSGRETWDEADYIKQCTIIHNMTTLSEASSYWSGPSMKVQNMLGLWFAASHQPWMNLTFILLEICARKDWQDRLRQELLDHTPLGDYESLDSLPLLDSFMKETVRLNPLDNFGIRRKAVLPYSFADGTISIPQGATVCVPAYDMLHDPAHYTDPFSFDGARFVSRDKREPLPKFTQISHNFPMWGYGSLACPGRFHASLVIKVVISQLLLRYDLRLEDEMIPRRWTWETFAMPYESTRIVLKDRDSD</sequence>
<dbReference type="InterPro" id="IPR036396">
    <property type="entry name" value="Cyt_P450_sf"/>
</dbReference>
<dbReference type="EMBL" id="ML977356">
    <property type="protein sequence ID" value="KAF2107185.1"/>
    <property type="molecule type" value="Genomic_DNA"/>
</dbReference>
<gene>
    <name evidence="14" type="ORF">BDV96DRAFT_617025</name>
</gene>
<comment type="subcellular location">
    <subcellularLocation>
        <location evidence="2">Membrane</location>
    </subcellularLocation>
</comment>
<dbReference type="InterPro" id="IPR001128">
    <property type="entry name" value="Cyt_P450"/>
</dbReference>
<dbReference type="GO" id="GO:0004497">
    <property type="term" value="F:monooxygenase activity"/>
    <property type="evidence" value="ECO:0007669"/>
    <property type="project" value="UniProtKB-KW"/>
</dbReference>
<dbReference type="Pfam" id="PF00067">
    <property type="entry name" value="p450"/>
    <property type="match status" value="1"/>
</dbReference>
<keyword evidence="11" id="KW-0503">Monooxygenase</keyword>
<reference evidence="14" key="1">
    <citation type="journal article" date="2020" name="Stud. Mycol.">
        <title>101 Dothideomycetes genomes: a test case for predicting lifestyles and emergence of pathogens.</title>
        <authorList>
            <person name="Haridas S."/>
            <person name="Albert R."/>
            <person name="Binder M."/>
            <person name="Bloem J."/>
            <person name="Labutti K."/>
            <person name="Salamov A."/>
            <person name="Andreopoulos B."/>
            <person name="Baker S."/>
            <person name="Barry K."/>
            <person name="Bills G."/>
            <person name="Bluhm B."/>
            <person name="Cannon C."/>
            <person name="Castanera R."/>
            <person name="Culley D."/>
            <person name="Daum C."/>
            <person name="Ezra D."/>
            <person name="Gonzalez J."/>
            <person name="Henrissat B."/>
            <person name="Kuo A."/>
            <person name="Liang C."/>
            <person name="Lipzen A."/>
            <person name="Lutzoni F."/>
            <person name="Magnuson J."/>
            <person name="Mondo S."/>
            <person name="Nolan M."/>
            <person name="Ohm R."/>
            <person name="Pangilinan J."/>
            <person name="Park H.-J."/>
            <person name="Ramirez L."/>
            <person name="Alfaro M."/>
            <person name="Sun H."/>
            <person name="Tritt A."/>
            <person name="Yoshinaga Y."/>
            <person name="Zwiers L.-H."/>
            <person name="Turgeon B."/>
            <person name="Goodwin S."/>
            <person name="Spatafora J."/>
            <person name="Crous P."/>
            <person name="Grigoriev I."/>
        </authorList>
    </citation>
    <scope>NUCLEOTIDE SEQUENCE</scope>
    <source>
        <strain evidence="14">CBS 627.86</strain>
    </source>
</reference>
<feature type="binding site" description="axial binding residue" evidence="13">
    <location>
        <position position="342"/>
    </location>
    <ligand>
        <name>heme</name>
        <dbReference type="ChEBI" id="CHEBI:30413"/>
    </ligand>
    <ligandPart>
        <name>Fe</name>
        <dbReference type="ChEBI" id="CHEBI:18248"/>
    </ligandPart>
</feature>
<evidence type="ECO:0000313" key="14">
    <source>
        <dbReference type="EMBL" id="KAF2107185.1"/>
    </source>
</evidence>
<evidence type="ECO:0000256" key="12">
    <source>
        <dbReference type="ARBA" id="ARBA00023136"/>
    </source>
</evidence>